<name>A0A401H9W5_AERPX</name>
<dbReference type="Proteomes" id="UP000291213">
    <property type="component" value="Unassembled WGS sequence"/>
</dbReference>
<comment type="caution">
    <text evidence="1">The sequence shown here is derived from an EMBL/GenBank/DDBJ whole genome shotgun (WGS) entry which is preliminary data.</text>
</comment>
<proteinExistence type="predicted"/>
<sequence>MGAVVGPGGFEPPTYGSGASASRILWRPMRGPPLCLAELRARPQLSIVCSRLRLKIAKPGMPGWIGGGCGPWPAGLVITAAPSVGRL</sequence>
<protein>
    <submittedName>
        <fullName evidence="1">Uncharacterized protein</fullName>
    </submittedName>
</protein>
<dbReference type="AlphaFoldDB" id="A0A401H9W5"/>
<gene>
    <name evidence="1" type="ORF">apy_09700</name>
</gene>
<organism evidence="1 2">
    <name type="scientific">Aeropyrum pernix</name>
    <dbReference type="NCBI Taxonomy" id="56636"/>
    <lineage>
        <taxon>Archaea</taxon>
        <taxon>Thermoproteota</taxon>
        <taxon>Thermoprotei</taxon>
        <taxon>Desulfurococcales</taxon>
        <taxon>Desulfurococcaceae</taxon>
        <taxon>Aeropyrum</taxon>
    </lineage>
</organism>
<dbReference type="EMBL" id="BDMD01000050">
    <property type="protein sequence ID" value="GBF09245.1"/>
    <property type="molecule type" value="Genomic_DNA"/>
</dbReference>
<evidence type="ECO:0000313" key="2">
    <source>
        <dbReference type="Proteomes" id="UP000291213"/>
    </source>
</evidence>
<accession>A0A401H9W5</accession>
<reference evidence="1 2" key="1">
    <citation type="submission" date="2017-02" db="EMBL/GenBank/DDBJ databases">
        <title>isolation and characterization of a novel temperate virus Aeropyrum globular virus 1 infecting hyperthermophilic archaeon Aeropyrum.</title>
        <authorList>
            <person name="Yumiya M."/>
            <person name="Yoshida T."/>
            <person name="Sako Y."/>
        </authorList>
    </citation>
    <scope>NUCLEOTIDE SEQUENCE [LARGE SCALE GENOMIC DNA]</scope>
    <source>
        <strain evidence="1 2">YK1-12-2013</strain>
    </source>
</reference>
<evidence type="ECO:0000313" key="1">
    <source>
        <dbReference type="EMBL" id="GBF09245.1"/>
    </source>
</evidence>